<evidence type="ECO:0000313" key="2">
    <source>
        <dbReference type="EMBL" id="CAG8959280.1"/>
    </source>
</evidence>
<keyword evidence="3" id="KW-1185">Reference proteome</keyword>
<comment type="caution">
    <text evidence="2">The sequence shown here is derived from an EMBL/GenBank/DDBJ whole genome shotgun (WGS) entry which is preliminary data.</text>
</comment>
<dbReference type="Proteomes" id="UP000696280">
    <property type="component" value="Unassembled WGS sequence"/>
</dbReference>
<dbReference type="OrthoDB" id="2348401at2759"/>
<dbReference type="AlphaFoldDB" id="A0A9N9L7T5"/>
<gene>
    <name evidence="2" type="ORF">HYFRA_00013050</name>
</gene>
<protein>
    <submittedName>
        <fullName evidence="2">Uncharacterized protein</fullName>
    </submittedName>
</protein>
<evidence type="ECO:0000313" key="3">
    <source>
        <dbReference type="Proteomes" id="UP000696280"/>
    </source>
</evidence>
<dbReference type="Gene3D" id="6.10.250.2440">
    <property type="match status" value="2"/>
</dbReference>
<feature type="compositionally biased region" description="Polar residues" evidence="1">
    <location>
        <begin position="84"/>
        <end position="98"/>
    </location>
</feature>
<feature type="region of interest" description="Disordered" evidence="1">
    <location>
        <begin position="1"/>
        <end position="27"/>
    </location>
</feature>
<feature type="compositionally biased region" description="Polar residues" evidence="1">
    <location>
        <begin position="44"/>
        <end position="62"/>
    </location>
</feature>
<feature type="compositionally biased region" description="Polar residues" evidence="1">
    <location>
        <begin position="18"/>
        <end position="27"/>
    </location>
</feature>
<dbReference type="EMBL" id="CAJVRL010000091">
    <property type="protein sequence ID" value="CAG8959280.1"/>
    <property type="molecule type" value="Genomic_DNA"/>
</dbReference>
<sequence length="98" mass="9983">MSDTLRKGLGDQAAEKVTPQSQKSNTQVAGEYISGAADKVTGAVQPNDTKSTTQKLGDSTRSGADKGQNEGSSYLSSAKDGLTNAANTISGKTSDATK</sequence>
<feature type="region of interest" description="Disordered" evidence="1">
    <location>
        <begin position="39"/>
        <end position="98"/>
    </location>
</feature>
<reference evidence="2" key="1">
    <citation type="submission" date="2021-07" db="EMBL/GenBank/DDBJ databases">
        <authorList>
            <person name="Durling M."/>
        </authorList>
    </citation>
    <scope>NUCLEOTIDE SEQUENCE</scope>
</reference>
<proteinExistence type="predicted"/>
<name>A0A9N9L7T5_9HELO</name>
<evidence type="ECO:0000256" key="1">
    <source>
        <dbReference type="SAM" id="MobiDB-lite"/>
    </source>
</evidence>
<dbReference type="PIRSF" id="PIRSF002590">
    <property type="entry name" value="HSP9/HSP12_fun"/>
    <property type="match status" value="1"/>
</dbReference>
<dbReference type="Pfam" id="PF04119">
    <property type="entry name" value="HSP9_HSP12"/>
    <property type="match status" value="1"/>
</dbReference>
<accession>A0A9N9L7T5</accession>
<organism evidence="2 3">
    <name type="scientific">Hymenoscyphus fraxineus</name>
    <dbReference type="NCBI Taxonomy" id="746836"/>
    <lineage>
        <taxon>Eukaryota</taxon>
        <taxon>Fungi</taxon>
        <taxon>Dikarya</taxon>
        <taxon>Ascomycota</taxon>
        <taxon>Pezizomycotina</taxon>
        <taxon>Leotiomycetes</taxon>
        <taxon>Helotiales</taxon>
        <taxon>Helotiaceae</taxon>
        <taxon>Hymenoscyphus</taxon>
    </lineage>
</organism>
<dbReference type="InterPro" id="IPR007250">
    <property type="entry name" value="HSP9_HSP12"/>
</dbReference>